<keyword evidence="9" id="KW-1185">Reference proteome</keyword>
<dbReference type="InterPro" id="IPR054327">
    <property type="entry name" value="His-kinase-like_sensor"/>
</dbReference>
<dbReference type="FunFam" id="3.30.70.270:FF:000001">
    <property type="entry name" value="Diguanylate cyclase domain protein"/>
    <property type="match status" value="1"/>
</dbReference>
<proteinExistence type="predicted"/>
<dbReference type="EMBL" id="FPAU01000002">
    <property type="protein sequence ID" value="SFT77963.1"/>
    <property type="molecule type" value="Genomic_DNA"/>
</dbReference>
<evidence type="ECO:0000313" key="9">
    <source>
        <dbReference type="Proteomes" id="UP000199187"/>
    </source>
</evidence>
<evidence type="ECO:0000256" key="3">
    <source>
        <dbReference type="ARBA" id="ARBA00012528"/>
    </source>
</evidence>
<sequence>MMKKQIFIGLTILTVVFFMISIILSINIWITRVQTINDLNTNVSNLSHTLNLYSEGVIRQGEMFIDNLSDITEIYGEDKNKLANIKKILAGQNEFLEQINNVVIYDVNGNKLIALHEKFNGRVNSADRFFFIYHQNNTSKKIFIGPPVVSRTNGKWVITISRRLDDHLGRFAGVALLTLNIENFLETFGNINIGHSGAIGLTSESGILLVRYPFDEKYIGRVISDSPLFTTYLKHSDSGTARSLSRFDNIQRIYAFQKNKRYGFVTTVAISVDEGLSSWKKQSEMLSVIVIFLMGGVITSAYFILRDIHRRVYSNRELSKTTASLMTANKKLTAMAAEDSLTGLANRRKFDEVLPREVLQCVVNNHSISLMLIDIDYFKTYNDNYGHLAGDDCLRQVATSIKKTVKGGSALVARYGGEEFVVILPATDLIAAEKNAKKIIQNICQENIPHEYSPFGIVTVSIGIASGPGLAVKGKEKMLIEYADDALYHAKYAGRNGFISSTHLF</sequence>
<keyword evidence="6" id="KW-1133">Transmembrane helix</keyword>
<dbReference type="InterPro" id="IPR043128">
    <property type="entry name" value="Rev_trsase/Diguanyl_cyclase"/>
</dbReference>
<dbReference type="GO" id="GO:0052621">
    <property type="term" value="F:diguanylate cyclase activity"/>
    <property type="evidence" value="ECO:0007669"/>
    <property type="project" value="UniProtKB-EC"/>
</dbReference>
<keyword evidence="4" id="KW-0547">Nucleotide-binding</keyword>
<dbReference type="InterPro" id="IPR050469">
    <property type="entry name" value="Diguanylate_Cyclase"/>
</dbReference>
<dbReference type="CDD" id="cd01949">
    <property type="entry name" value="GGDEF"/>
    <property type="match status" value="1"/>
</dbReference>
<gene>
    <name evidence="8" type="ORF">SAMN05192562_10251</name>
</gene>
<name>A0A1I7AST7_9ENTR</name>
<dbReference type="Pfam" id="PF22588">
    <property type="entry name" value="dCache_1_like"/>
    <property type="match status" value="1"/>
</dbReference>
<evidence type="ECO:0000256" key="2">
    <source>
        <dbReference type="ARBA" id="ARBA00004665"/>
    </source>
</evidence>
<evidence type="ECO:0000256" key="4">
    <source>
        <dbReference type="ARBA" id="ARBA00023134"/>
    </source>
</evidence>
<feature type="domain" description="GGDEF" evidence="7">
    <location>
        <begin position="366"/>
        <end position="503"/>
    </location>
</feature>
<dbReference type="PROSITE" id="PS50887">
    <property type="entry name" value="GGDEF"/>
    <property type="match status" value="1"/>
</dbReference>
<reference evidence="9" key="1">
    <citation type="submission" date="2016-10" db="EMBL/GenBank/DDBJ databases">
        <authorList>
            <person name="Varghese N."/>
            <person name="Submissions S."/>
        </authorList>
    </citation>
    <scope>NUCLEOTIDE SEQUENCE [LARGE SCALE GENOMIC DNA]</scope>
    <source>
        <strain evidence="9">Ah-143</strain>
    </source>
</reference>
<protein>
    <recommendedName>
        <fullName evidence="3">diguanylate cyclase</fullName>
        <ecNumber evidence="3">2.7.7.65</ecNumber>
    </recommendedName>
</protein>
<dbReference type="SUPFAM" id="SSF55073">
    <property type="entry name" value="Nucleotide cyclase"/>
    <property type="match status" value="1"/>
</dbReference>
<dbReference type="Gene3D" id="3.30.450.20">
    <property type="entry name" value="PAS domain"/>
    <property type="match status" value="2"/>
</dbReference>
<dbReference type="GO" id="GO:0005886">
    <property type="term" value="C:plasma membrane"/>
    <property type="evidence" value="ECO:0007669"/>
    <property type="project" value="TreeGrafter"/>
</dbReference>
<dbReference type="RefSeq" id="WP_341874193.1">
    <property type="nucleotide sequence ID" value="NZ_CP045300.1"/>
</dbReference>
<dbReference type="AlphaFoldDB" id="A0A1I7AST7"/>
<comment type="pathway">
    <text evidence="2">Purine metabolism; 3',5'-cyclic di-GMP biosynthesis.</text>
</comment>
<dbReference type="PANTHER" id="PTHR45138">
    <property type="entry name" value="REGULATORY COMPONENTS OF SENSORY TRANSDUCTION SYSTEM"/>
    <property type="match status" value="1"/>
</dbReference>
<dbReference type="EC" id="2.7.7.65" evidence="3"/>
<dbReference type="SMART" id="SM00267">
    <property type="entry name" value="GGDEF"/>
    <property type="match status" value="1"/>
</dbReference>
<keyword evidence="6" id="KW-0472">Membrane</keyword>
<evidence type="ECO:0000256" key="1">
    <source>
        <dbReference type="ARBA" id="ARBA00001946"/>
    </source>
</evidence>
<dbReference type="CDD" id="cd12915">
    <property type="entry name" value="PDC2_DGC_like"/>
    <property type="match status" value="1"/>
</dbReference>
<dbReference type="InterPro" id="IPR000160">
    <property type="entry name" value="GGDEF_dom"/>
</dbReference>
<feature type="transmembrane region" description="Helical" evidence="6">
    <location>
        <begin position="285"/>
        <end position="305"/>
    </location>
</feature>
<comment type="catalytic activity">
    <reaction evidence="5">
        <text>2 GTP = 3',3'-c-di-GMP + 2 diphosphate</text>
        <dbReference type="Rhea" id="RHEA:24898"/>
        <dbReference type="ChEBI" id="CHEBI:33019"/>
        <dbReference type="ChEBI" id="CHEBI:37565"/>
        <dbReference type="ChEBI" id="CHEBI:58805"/>
        <dbReference type="EC" id="2.7.7.65"/>
    </reaction>
</comment>
<evidence type="ECO:0000256" key="6">
    <source>
        <dbReference type="SAM" id="Phobius"/>
    </source>
</evidence>
<dbReference type="InterPro" id="IPR029787">
    <property type="entry name" value="Nucleotide_cyclase"/>
</dbReference>
<dbReference type="GO" id="GO:1902201">
    <property type="term" value="P:negative regulation of bacterial-type flagellum-dependent cell motility"/>
    <property type="evidence" value="ECO:0007669"/>
    <property type="project" value="TreeGrafter"/>
</dbReference>
<keyword evidence="6" id="KW-0812">Transmembrane</keyword>
<accession>A0A1I7AST7</accession>
<comment type="cofactor">
    <cofactor evidence="1">
        <name>Mg(2+)</name>
        <dbReference type="ChEBI" id="CHEBI:18420"/>
    </cofactor>
</comment>
<dbReference type="CDD" id="cd12914">
    <property type="entry name" value="PDC1_DGC_like"/>
    <property type="match status" value="1"/>
</dbReference>
<dbReference type="Proteomes" id="UP000199187">
    <property type="component" value="Unassembled WGS sequence"/>
</dbReference>
<evidence type="ECO:0000259" key="7">
    <source>
        <dbReference type="PROSITE" id="PS50887"/>
    </source>
</evidence>
<dbReference type="PANTHER" id="PTHR45138:SF9">
    <property type="entry name" value="DIGUANYLATE CYCLASE DGCM-RELATED"/>
    <property type="match status" value="1"/>
</dbReference>
<dbReference type="Pfam" id="PF00990">
    <property type="entry name" value="GGDEF"/>
    <property type="match status" value="1"/>
</dbReference>
<keyword evidence="4" id="KW-0342">GTP-binding</keyword>
<evidence type="ECO:0000256" key="5">
    <source>
        <dbReference type="ARBA" id="ARBA00034247"/>
    </source>
</evidence>
<dbReference type="GO" id="GO:0005525">
    <property type="term" value="F:GTP binding"/>
    <property type="evidence" value="ECO:0007669"/>
    <property type="project" value="UniProtKB-KW"/>
</dbReference>
<dbReference type="Gene3D" id="3.30.70.270">
    <property type="match status" value="1"/>
</dbReference>
<evidence type="ECO:0000313" key="8">
    <source>
        <dbReference type="EMBL" id="SFT77963.1"/>
    </source>
</evidence>
<organism evidence="8 9">
    <name type="scientific">Kosakonia arachidis</name>
    <dbReference type="NCBI Taxonomy" id="551989"/>
    <lineage>
        <taxon>Bacteria</taxon>
        <taxon>Pseudomonadati</taxon>
        <taxon>Pseudomonadota</taxon>
        <taxon>Gammaproteobacteria</taxon>
        <taxon>Enterobacterales</taxon>
        <taxon>Enterobacteriaceae</taxon>
        <taxon>Kosakonia</taxon>
    </lineage>
</organism>
<feature type="transmembrane region" description="Helical" evidence="6">
    <location>
        <begin position="7"/>
        <end position="30"/>
    </location>
</feature>
<dbReference type="GO" id="GO:0043709">
    <property type="term" value="P:cell adhesion involved in single-species biofilm formation"/>
    <property type="evidence" value="ECO:0007669"/>
    <property type="project" value="TreeGrafter"/>
</dbReference>
<dbReference type="NCBIfam" id="TIGR00254">
    <property type="entry name" value="GGDEF"/>
    <property type="match status" value="1"/>
</dbReference>